<evidence type="ECO:0000313" key="16">
    <source>
        <dbReference type="RefSeq" id="XP_018529037.1"/>
    </source>
</evidence>
<gene>
    <name evidence="13 15 16" type="primary">LOC108881486</name>
</gene>
<dbReference type="Proteomes" id="UP000314980">
    <property type="component" value="Unassembled WGS sequence"/>
</dbReference>
<keyword evidence="4" id="KW-0479">Metal-binding</keyword>
<dbReference type="InterPro" id="IPR035899">
    <property type="entry name" value="DBL_dom_sf"/>
</dbReference>
<dbReference type="KEGG" id="lcf:108881486"/>
<dbReference type="CDD" id="cd13237">
    <property type="entry name" value="PH2_FGD5_FGD6"/>
    <property type="match status" value="1"/>
</dbReference>
<dbReference type="Gene3D" id="1.20.900.10">
    <property type="entry name" value="Dbl homology (DH) domain"/>
    <property type="match status" value="1"/>
</dbReference>
<feature type="compositionally biased region" description="Low complexity" evidence="9">
    <location>
        <begin position="613"/>
        <end position="632"/>
    </location>
</feature>
<dbReference type="SUPFAM" id="SSF48065">
    <property type="entry name" value="DBL homology domain (DH-domain)"/>
    <property type="match status" value="1"/>
</dbReference>
<feature type="compositionally biased region" description="Basic and acidic residues" evidence="9">
    <location>
        <begin position="892"/>
        <end position="906"/>
    </location>
</feature>
<feature type="compositionally biased region" description="Acidic residues" evidence="9">
    <location>
        <begin position="258"/>
        <end position="268"/>
    </location>
</feature>
<reference evidence="15 16" key="2">
    <citation type="submission" date="2025-04" db="UniProtKB">
        <authorList>
            <consortium name="RefSeq"/>
        </authorList>
    </citation>
    <scope>IDENTIFICATION</scope>
    <source>
        <tissue evidence="15 16">Brain</tissue>
    </source>
</reference>
<dbReference type="InterPro" id="IPR000306">
    <property type="entry name" value="Znf_FYVE"/>
</dbReference>
<evidence type="ECO:0000313" key="13">
    <source>
        <dbReference type="Ensembl" id="ENSLCAP00010038855.1"/>
    </source>
</evidence>
<dbReference type="STRING" id="8187.ENSLCAP00010038855"/>
<feature type="domain" description="DH" evidence="11">
    <location>
        <begin position="926"/>
        <end position="1115"/>
    </location>
</feature>
<dbReference type="OrthoDB" id="245697at2759"/>
<feature type="region of interest" description="Disordered" evidence="9">
    <location>
        <begin position="885"/>
        <end position="922"/>
    </location>
</feature>
<dbReference type="InterPro" id="IPR001849">
    <property type="entry name" value="PH_domain"/>
</dbReference>
<evidence type="ECO:0000256" key="8">
    <source>
        <dbReference type="PROSITE-ProRule" id="PRU00091"/>
    </source>
</evidence>
<keyword evidence="3" id="KW-0344">Guanine-nucleotide releasing factor</keyword>
<feature type="compositionally biased region" description="Acidic residues" evidence="9">
    <location>
        <begin position="226"/>
        <end position="236"/>
    </location>
</feature>
<dbReference type="Gene3D" id="2.30.29.30">
    <property type="entry name" value="Pleckstrin-homology domain (PH domain)/Phosphotyrosine-binding domain (PTB)"/>
    <property type="match status" value="2"/>
</dbReference>
<evidence type="ECO:0000256" key="3">
    <source>
        <dbReference type="ARBA" id="ARBA00022658"/>
    </source>
</evidence>
<accession>A0A4W6EIH3</accession>
<dbReference type="PROSITE" id="PS50178">
    <property type="entry name" value="ZF_FYVE"/>
    <property type="match status" value="1"/>
</dbReference>
<dbReference type="GO" id="GO:0008270">
    <property type="term" value="F:zinc ion binding"/>
    <property type="evidence" value="ECO:0007669"/>
    <property type="project" value="UniProtKB-KW"/>
</dbReference>
<dbReference type="PANTHER" id="PTHR12673:SF13">
    <property type="entry name" value="FYVE, RHOGEF AND PH DOMAIN-CONTAINING PROTEIN 5"/>
    <property type="match status" value="1"/>
</dbReference>
<dbReference type="CDD" id="cd00160">
    <property type="entry name" value="RhoGEF"/>
    <property type="match status" value="1"/>
</dbReference>
<dbReference type="SMART" id="SM00325">
    <property type="entry name" value="RhoGEF"/>
    <property type="match status" value="1"/>
</dbReference>
<dbReference type="InterPro" id="IPR011993">
    <property type="entry name" value="PH-like_dom_sf"/>
</dbReference>
<feature type="domain" description="FYVE-type" evidence="12">
    <location>
        <begin position="1270"/>
        <end position="1329"/>
    </location>
</feature>
<dbReference type="InterPro" id="IPR000219">
    <property type="entry name" value="DH_dom"/>
</dbReference>
<evidence type="ECO:0000313" key="14">
    <source>
        <dbReference type="Proteomes" id="UP000314980"/>
    </source>
</evidence>
<feature type="compositionally biased region" description="Low complexity" evidence="9">
    <location>
        <begin position="450"/>
        <end position="469"/>
    </location>
</feature>
<reference evidence="14" key="1">
    <citation type="submission" date="2015-09" db="EMBL/GenBank/DDBJ databases">
        <authorList>
            <person name="Sai Rama Sridatta P."/>
        </authorList>
    </citation>
    <scope>NUCLEOTIDE SEQUENCE [LARGE SCALE GENOMIC DNA]</scope>
</reference>
<dbReference type="Proteomes" id="UP000694890">
    <property type="component" value="Linkage group LG12"/>
</dbReference>
<dbReference type="InterPro" id="IPR051092">
    <property type="entry name" value="FYVE_RhoGEF_PH"/>
</dbReference>
<evidence type="ECO:0000256" key="5">
    <source>
        <dbReference type="ARBA" id="ARBA00022771"/>
    </source>
</evidence>
<dbReference type="PROSITE" id="PS50003">
    <property type="entry name" value="PH_DOMAIN"/>
    <property type="match status" value="2"/>
</dbReference>
<evidence type="ECO:0000259" key="10">
    <source>
        <dbReference type="PROSITE" id="PS50003"/>
    </source>
</evidence>
<keyword evidence="2" id="KW-0963">Cytoplasm</keyword>
<dbReference type="RefSeq" id="XP_018529037.1">
    <property type="nucleotide sequence ID" value="XM_018673521.2"/>
</dbReference>
<evidence type="ECO:0000313" key="15">
    <source>
        <dbReference type="RefSeq" id="XP_018529036.1"/>
    </source>
</evidence>
<keyword evidence="7" id="KW-0206">Cytoskeleton</keyword>
<protein>
    <submittedName>
        <fullName evidence="15 16">FYVE, RhoGEF and PH domain-containing protein 5 isoform X1</fullName>
    </submittedName>
</protein>
<dbReference type="SUPFAM" id="SSF50729">
    <property type="entry name" value="PH domain-like"/>
    <property type="match status" value="2"/>
</dbReference>
<evidence type="ECO:0000259" key="11">
    <source>
        <dbReference type="PROSITE" id="PS50010"/>
    </source>
</evidence>
<dbReference type="PROSITE" id="PS50010">
    <property type="entry name" value="DH_2"/>
    <property type="match status" value="1"/>
</dbReference>
<keyword evidence="5 8" id="KW-0863">Zinc-finger</keyword>
<dbReference type="GO" id="GO:0005085">
    <property type="term" value="F:guanyl-nucleotide exchange factor activity"/>
    <property type="evidence" value="ECO:0007669"/>
    <property type="project" value="UniProtKB-KW"/>
</dbReference>
<feature type="domain" description="PH" evidence="10">
    <location>
        <begin position="1144"/>
        <end position="1238"/>
    </location>
</feature>
<feature type="compositionally biased region" description="Low complexity" evidence="9">
    <location>
        <begin position="722"/>
        <end position="734"/>
    </location>
</feature>
<feature type="compositionally biased region" description="Acidic residues" evidence="9">
    <location>
        <begin position="108"/>
        <end position="122"/>
    </location>
</feature>
<dbReference type="InterPro" id="IPR013083">
    <property type="entry name" value="Znf_RING/FYVE/PHD"/>
</dbReference>
<evidence type="ECO:0000256" key="2">
    <source>
        <dbReference type="ARBA" id="ARBA00022490"/>
    </source>
</evidence>
<evidence type="ECO:0000256" key="7">
    <source>
        <dbReference type="ARBA" id="ARBA00023212"/>
    </source>
</evidence>
<dbReference type="RefSeq" id="XP_018529036.1">
    <property type="nucleotide sequence ID" value="XM_018673520.2"/>
</dbReference>
<dbReference type="Pfam" id="PF00621">
    <property type="entry name" value="RhoGEF"/>
    <property type="match status" value="1"/>
</dbReference>
<feature type="region of interest" description="Disordered" evidence="9">
    <location>
        <begin position="450"/>
        <end position="470"/>
    </location>
</feature>
<feature type="compositionally biased region" description="Basic and acidic residues" evidence="9">
    <location>
        <begin position="213"/>
        <end position="225"/>
    </location>
</feature>
<dbReference type="SMART" id="SM00233">
    <property type="entry name" value="PH"/>
    <property type="match status" value="2"/>
</dbReference>
<feature type="region of interest" description="Disordered" evidence="9">
    <location>
        <begin position="209"/>
        <end position="269"/>
    </location>
</feature>
<keyword evidence="14" id="KW-1185">Reference proteome</keyword>
<dbReference type="GO" id="GO:0005737">
    <property type="term" value="C:cytoplasm"/>
    <property type="evidence" value="ECO:0007669"/>
    <property type="project" value="TreeGrafter"/>
</dbReference>
<dbReference type="GeneID" id="108881486"/>
<feature type="region of interest" description="Disordered" evidence="9">
    <location>
        <begin position="608"/>
        <end position="632"/>
    </location>
</feature>
<evidence type="ECO:0000256" key="6">
    <source>
        <dbReference type="ARBA" id="ARBA00022833"/>
    </source>
</evidence>
<dbReference type="SMART" id="SM00064">
    <property type="entry name" value="FYVE"/>
    <property type="match status" value="1"/>
</dbReference>
<dbReference type="Pfam" id="PF00169">
    <property type="entry name" value="PH"/>
    <property type="match status" value="2"/>
</dbReference>
<dbReference type="Ensembl" id="ENSLCAT00010039773.1">
    <property type="protein sequence ID" value="ENSLCAP00010038855.1"/>
    <property type="gene ID" value="ENSLCAG00010018182.1"/>
</dbReference>
<keyword evidence="6" id="KW-0862">Zinc</keyword>
<organism evidence="13 14">
    <name type="scientific">Lates calcarifer</name>
    <name type="common">Barramundi</name>
    <name type="synonym">Holocentrus calcarifer</name>
    <dbReference type="NCBI Taxonomy" id="8187"/>
    <lineage>
        <taxon>Eukaryota</taxon>
        <taxon>Metazoa</taxon>
        <taxon>Chordata</taxon>
        <taxon>Craniata</taxon>
        <taxon>Vertebrata</taxon>
        <taxon>Euteleostomi</taxon>
        <taxon>Actinopterygii</taxon>
        <taxon>Neopterygii</taxon>
        <taxon>Teleostei</taxon>
        <taxon>Neoteleostei</taxon>
        <taxon>Acanthomorphata</taxon>
        <taxon>Carangaria</taxon>
        <taxon>Carangaria incertae sedis</taxon>
        <taxon>Centropomidae</taxon>
        <taxon>Lates</taxon>
    </lineage>
</organism>
<dbReference type="GeneTree" id="ENSGT00940000157922"/>
<feature type="region of interest" description="Disordered" evidence="9">
    <location>
        <begin position="721"/>
        <end position="741"/>
    </location>
</feature>
<feature type="region of interest" description="Disordered" evidence="9">
    <location>
        <begin position="27"/>
        <end position="124"/>
    </location>
</feature>
<evidence type="ECO:0000256" key="4">
    <source>
        <dbReference type="ARBA" id="ARBA00022723"/>
    </source>
</evidence>
<comment type="subcellular location">
    <subcellularLocation>
        <location evidence="1">Cytoplasm</location>
        <location evidence="1">Cytoskeleton</location>
    </subcellularLocation>
</comment>
<dbReference type="InParanoid" id="A0A4W6EIH3"/>
<name>A0A4W6EIH3_LATCA</name>
<evidence type="ECO:0000259" key="12">
    <source>
        <dbReference type="PROSITE" id="PS50178"/>
    </source>
</evidence>
<dbReference type="Pfam" id="PF01363">
    <property type="entry name" value="FYVE"/>
    <property type="match status" value="1"/>
</dbReference>
<reference evidence="13" key="3">
    <citation type="submission" date="2025-05" db="UniProtKB">
        <authorList>
            <consortium name="Ensembl"/>
        </authorList>
    </citation>
    <scope>IDENTIFICATION</scope>
</reference>
<dbReference type="PANTHER" id="PTHR12673">
    <property type="entry name" value="FACIOGENITAL DYSPLASIA PROTEIN"/>
    <property type="match status" value="1"/>
</dbReference>
<evidence type="ECO:0000256" key="9">
    <source>
        <dbReference type="SAM" id="MobiDB-lite"/>
    </source>
</evidence>
<sequence length="1482" mass="166445">MNTDCTKPSVAPKPRFVCHASLKLPSPLMSVARGPKPSIAPKPKVTPELNGNQGGCSNGGLLTSDSEVDEEHETENGLNKAITAEEQFNAYVLKSPQKDLQNVSPGPEDGEVTEEEKEEEEDVIQKMDEDWRLTDSAVTEEVDSLETLWVSDAGLTADSEEAVEMIDTDMTEDMEAEGCDAGEALADTDGLSVGDISVNSTDEQAICPSAENQDVRQEQLQVKEDETADDLSESLTDEPGIPINENMRDTDSQQDFLSDGEEKGEESASDYGFSCNMLNLRCGHKIKEKGEILHNISFYDFIPEDQKQFCDPSKKHVALEDNPTREPYYVCSEDIINRDMMPRNNSSAHGLPDSPQTLQKLLSVNCSGISAGKHEETAENGQIDCMSPENYVEIGNSDEYDCDKDDANKVRTCQKRTSGEHKAHTAEALLNHLECQPRFRLVSISVPTDTDTSLTSSLSESQLLSPNDSDVFRDDDDDLEGHIVPFLDDTTDTEQDISDEHVYEEPRHSSEGEHVFPFDRKATGMRSHSLSHHTNNSVAEKGVQFVQRPYMSGFGQPALSSSPMLSSMRYKSYSKPHYLSLYPRSLSMEGQDMPLCVYRDREESQRQKGAICSSGSFSRRSPLSSSGLSTPTSVVDIPPPFELAYITKRPITKSSPSLLIEGDSSEKNRKKKSSIKRFLMLKFRRKTESKSVVDVNPSSFKSSAESSHHTPSRLLDLDRHSLSSSPQLNSRSASKPQVPSEPASTFLFYKESKRKGNSVAFLNRSVVRVESFEDRSRVPFIPLPLTKPRSISFPNTDTSDYENVPAISSDYENLQVPQRRPVRQGPFTDFFDRPSCVLSSANDTDGYVDMSSLPGFKSKTQSPEEETESAYTEAYNVCAVAVSPQTGSAGDVRGETAGEEDQGRTSEEEDGGADSNYDRQPDGRSRAFYIAKELVDTERLHVKALKLLQEDFREAVGAAVGDEGEPVLEEERLREILNELPDVYSLHRRILTELENRIRHWEESQRIADIFLCRKAEFLVFTTYIGHYDRSMNLLEDSCRTSPAFAAIVHQFEQSPAGKKVSLKHQLLQVIVRVAQYRMLLTDYLNNLSPDSKEYEDTQAAVAIVSDIADQVNDSLKHGENLLRLVNIEYSVHGQRDLLQPGRVFVKEGTLMKVSRKSRQPRHLFLMNDVLLYTYPQQDGKYRLKNTLPLTGLKVSKPIIENVQNALRIEGTDVSITLSASSFIEREDWFYTLSRAVTEHTRGSVSSCSGEARDRLHLSLGEKAPTLVPVSQVMMCMNCTSDFSLTLRKHHCHGCGRIVCRSCSRNRYPLKYMKDRMAKVCDHCYNELKKRGADVSVLTGKNSPRLNRSSRPLSAVFQNIHPPNIWRHRKGTVTFNQVTVSEEGSISGSLQRSKRSKRNWKRLWFLLKDKVLYTYRAQEEKVASESLPLLGFTVKLPDKQEGEEEANVFQLYHKNTLYYTFKAQDNYTAQRWVNAMEEATVL</sequence>
<dbReference type="GO" id="GO:0005856">
    <property type="term" value="C:cytoskeleton"/>
    <property type="evidence" value="ECO:0007669"/>
    <property type="project" value="UniProtKB-SubCell"/>
</dbReference>
<feature type="domain" description="PH" evidence="10">
    <location>
        <begin position="1383"/>
        <end position="1481"/>
    </location>
</feature>
<dbReference type="Gene3D" id="3.30.40.10">
    <property type="entry name" value="Zinc/RING finger domain, C3HC4 (zinc finger)"/>
    <property type="match status" value="1"/>
</dbReference>
<dbReference type="InterPro" id="IPR017455">
    <property type="entry name" value="Znf_FYVE-rel"/>
</dbReference>
<proteinExistence type="predicted"/>
<evidence type="ECO:0000256" key="1">
    <source>
        <dbReference type="ARBA" id="ARBA00004245"/>
    </source>
</evidence>